<reference evidence="1" key="1">
    <citation type="submission" date="2023-10" db="EMBL/GenBank/DDBJ databases">
        <title>Genome assembly of Pristionchus species.</title>
        <authorList>
            <person name="Yoshida K."/>
            <person name="Sommer R.J."/>
        </authorList>
    </citation>
    <scope>NUCLEOTIDE SEQUENCE</scope>
    <source>
        <strain evidence="1">RS5133</strain>
    </source>
</reference>
<feature type="non-terminal residue" evidence="1">
    <location>
        <position position="147"/>
    </location>
</feature>
<dbReference type="EMBL" id="BTSY01000004">
    <property type="protein sequence ID" value="GMT21673.1"/>
    <property type="molecule type" value="Genomic_DNA"/>
</dbReference>
<proteinExistence type="predicted"/>
<dbReference type="AlphaFoldDB" id="A0AAV5VTP3"/>
<evidence type="ECO:0000313" key="2">
    <source>
        <dbReference type="Proteomes" id="UP001432322"/>
    </source>
</evidence>
<gene>
    <name evidence="1" type="ORF">PFISCL1PPCAC_12970</name>
</gene>
<dbReference type="Proteomes" id="UP001432322">
    <property type="component" value="Unassembled WGS sequence"/>
</dbReference>
<evidence type="ECO:0000313" key="1">
    <source>
        <dbReference type="EMBL" id="GMT21673.1"/>
    </source>
</evidence>
<sequence length="147" mass="16596">MHGTDSARSRNRNAHASRGLLSNNVLDQWSIRWAEMEADFRHWSNGGNYDQRLWIHDVCGLPNCLAHEAEQRESKRTHTCPAEAAAASACISNYSSSGDCLLSSTHLHFQSLLRLFPPHYVLSHPDLLWFPSLSGRMRAHLDHQGVP</sequence>
<accession>A0AAV5VTP3</accession>
<protein>
    <submittedName>
        <fullName evidence="1">Uncharacterized protein</fullName>
    </submittedName>
</protein>
<organism evidence="1 2">
    <name type="scientific">Pristionchus fissidentatus</name>
    <dbReference type="NCBI Taxonomy" id="1538716"/>
    <lineage>
        <taxon>Eukaryota</taxon>
        <taxon>Metazoa</taxon>
        <taxon>Ecdysozoa</taxon>
        <taxon>Nematoda</taxon>
        <taxon>Chromadorea</taxon>
        <taxon>Rhabditida</taxon>
        <taxon>Rhabditina</taxon>
        <taxon>Diplogasteromorpha</taxon>
        <taxon>Diplogasteroidea</taxon>
        <taxon>Neodiplogasteridae</taxon>
        <taxon>Pristionchus</taxon>
    </lineage>
</organism>
<keyword evidence="2" id="KW-1185">Reference proteome</keyword>
<comment type="caution">
    <text evidence="1">The sequence shown here is derived from an EMBL/GenBank/DDBJ whole genome shotgun (WGS) entry which is preliminary data.</text>
</comment>
<name>A0AAV5VTP3_9BILA</name>